<comment type="function">
    <text evidence="12">Catalyzes the removal of elemental sulfur atoms from cysteine to produce alanine.</text>
</comment>
<evidence type="ECO:0000256" key="11">
    <source>
        <dbReference type="RuleBase" id="RU004504"/>
    </source>
</evidence>
<evidence type="ECO:0000256" key="2">
    <source>
        <dbReference type="ARBA" id="ARBA00006490"/>
    </source>
</evidence>
<dbReference type="InterPro" id="IPR015422">
    <property type="entry name" value="PyrdxlP-dep_Trfase_small"/>
</dbReference>
<dbReference type="OrthoDB" id="9808002at2"/>
<dbReference type="EMBL" id="JMKI01000012">
    <property type="protein sequence ID" value="KEJ92884.1"/>
    <property type="molecule type" value="Genomic_DNA"/>
</dbReference>
<comment type="cofactor">
    <cofactor evidence="1 11">
        <name>pyridoxal 5'-phosphate</name>
        <dbReference type="ChEBI" id="CHEBI:597326"/>
    </cofactor>
</comment>
<keyword evidence="15" id="KW-1185">Reference proteome</keyword>
<dbReference type="InterPro" id="IPR015424">
    <property type="entry name" value="PyrdxlP-dep_Trfase"/>
</dbReference>
<dbReference type="GO" id="GO:0051536">
    <property type="term" value="F:iron-sulfur cluster binding"/>
    <property type="evidence" value="ECO:0007669"/>
    <property type="project" value="UniProtKB-KW"/>
</dbReference>
<name>A0A073ISU5_9BACT</name>
<evidence type="ECO:0000256" key="8">
    <source>
        <dbReference type="ARBA" id="ARBA00023004"/>
    </source>
</evidence>
<dbReference type="NCBIfam" id="TIGR03402">
    <property type="entry name" value="FeS_nifS"/>
    <property type="match status" value="1"/>
</dbReference>
<dbReference type="GeneID" id="90983000"/>
<sequence length="393" mass="42238">MTAREVYLDNSATTRTDPRVLEAMAPYFSEKYGNPNSLHKYGREARAAVDTARAQTAALINAEPADVVFTGAGSEADNLAVKGAAWALREKGKGAHIITSAIEHHAALSSVKWLGKMGFEYTILPVDGRGMVSPDALEAAIRPDTTLVTIMFANNEIGTIQPIKKLGEVCRRHGVMFHTDAVQAAGHIKIDVKELPVDMLTMAAHKMYGPKGIGALYVRRGIKLIPTLHGGGQEFGLRSGTENVPAIVGFGKAAEIAKARLDAGADKKLAAMRDYFIEGVLSKIPETRLTGAAGDDRLPFHTSFVVKYIEGEGMLLLLDAAGIYASSGSACTSGSLEPSYVLLATGLDHATAHGSLRLTMSHETTKEDIDYVLEKFPPIVEKLRAMSPFYNKK</sequence>
<dbReference type="STRING" id="2754.EH55_00305"/>
<feature type="domain" description="Aminotransferase class V" evidence="13">
    <location>
        <begin position="6"/>
        <end position="372"/>
    </location>
</feature>
<dbReference type="Proteomes" id="UP000027665">
    <property type="component" value="Unassembled WGS sequence"/>
</dbReference>
<dbReference type="GO" id="GO:0030170">
    <property type="term" value="F:pyridoxal phosphate binding"/>
    <property type="evidence" value="ECO:0007669"/>
    <property type="project" value="InterPro"/>
</dbReference>
<dbReference type="SUPFAM" id="SSF53383">
    <property type="entry name" value="PLP-dependent transferases"/>
    <property type="match status" value="1"/>
</dbReference>
<reference evidence="14 15" key="1">
    <citation type="submission" date="2014-04" db="EMBL/GenBank/DDBJ databases">
        <title>Draft Genome Sequence of Synergistes jonesii.</title>
        <authorList>
            <person name="Coil D.A."/>
            <person name="Eisen J.A."/>
            <person name="Holland-Moritz H.E."/>
        </authorList>
    </citation>
    <scope>NUCLEOTIDE SEQUENCE [LARGE SCALE GENOMIC DNA]</scope>
    <source>
        <strain evidence="14 15">78-1</strain>
    </source>
</reference>
<proteinExistence type="inferred from homology"/>
<dbReference type="GO" id="GO:0006520">
    <property type="term" value="P:amino acid metabolic process"/>
    <property type="evidence" value="ECO:0007669"/>
    <property type="project" value="InterPro"/>
</dbReference>
<dbReference type="GO" id="GO:0031071">
    <property type="term" value="F:cysteine desulfurase activity"/>
    <property type="evidence" value="ECO:0007669"/>
    <property type="project" value="UniProtKB-EC"/>
</dbReference>
<dbReference type="FunFam" id="3.40.640.10:FF:000084">
    <property type="entry name" value="IscS-like cysteine desulfurase"/>
    <property type="match status" value="1"/>
</dbReference>
<dbReference type="eggNOG" id="COG1104">
    <property type="taxonomic scope" value="Bacteria"/>
</dbReference>
<evidence type="ECO:0000256" key="5">
    <source>
        <dbReference type="ARBA" id="ARBA00022679"/>
    </source>
</evidence>
<organism evidence="14 15">
    <name type="scientific">Synergistes jonesii</name>
    <dbReference type="NCBI Taxonomy" id="2754"/>
    <lineage>
        <taxon>Bacteria</taxon>
        <taxon>Thermotogati</taxon>
        <taxon>Synergistota</taxon>
        <taxon>Synergistia</taxon>
        <taxon>Synergistales</taxon>
        <taxon>Synergistaceae</taxon>
        <taxon>Synergistes</taxon>
    </lineage>
</organism>
<evidence type="ECO:0000313" key="15">
    <source>
        <dbReference type="Proteomes" id="UP000027665"/>
    </source>
</evidence>
<keyword evidence="5 12" id="KW-0808">Transferase</keyword>
<dbReference type="Pfam" id="PF00266">
    <property type="entry name" value="Aminotran_5"/>
    <property type="match status" value="1"/>
</dbReference>
<dbReference type="PANTHER" id="PTHR11601">
    <property type="entry name" value="CYSTEINE DESULFURYLASE FAMILY MEMBER"/>
    <property type="match status" value="1"/>
</dbReference>
<dbReference type="InterPro" id="IPR020578">
    <property type="entry name" value="Aminotrans_V_PyrdxlP_BS"/>
</dbReference>
<keyword evidence="9 12" id="KW-0411">Iron-sulfur</keyword>
<gene>
    <name evidence="14" type="ORF">EH55_00305</name>
</gene>
<dbReference type="RefSeq" id="WP_037974877.1">
    <property type="nucleotide sequence ID" value="NZ_JMKI01000012.1"/>
</dbReference>
<evidence type="ECO:0000313" key="14">
    <source>
        <dbReference type="EMBL" id="KEJ92884.1"/>
    </source>
</evidence>
<dbReference type="Gene3D" id="3.40.640.10">
    <property type="entry name" value="Type I PLP-dependent aspartate aminotransferase-like (Major domain)"/>
    <property type="match status" value="1"/>
</dbReference>
<evidence type="ECO:0000256" key="4">
    <source>
        <dbReference type="ARBA" id="ARBA00012239"/>
    </source>
</evidence>
<dbReference type="GO" id="GO:0046872">
    <property type="term" value="F:metal ion binding"/>
    <property type="evidence" value="ECO:0007669"/>
    <property type="project" value="UniProtKB-KW"/>
</dbReference>
<evidence type="ECO:0000256" key="3">
    <source>
        <dbReference type="ARBA" id="ARBA00011738"/>
    </source>
</evidence>
<dbReference type="AlphaFoldDB" id="A0A073ISU5"/>
<keyword evidence="6 12" id="KW-0479">Metal-binding</keyword>
<keyword evidence="8 12" id="KW-0408">Iron</keyword>
<protein>
    <recommendedName>
        <fullName evidence="4 12">Cysteine desulfurase</fullName>
        <ecNumber evidence="4 12">2.8.1.7</ecNumber>
    </recommendedName>
    <alternativeName>
        <fullName evidence="12">Nitrogenase metalloclusters biosynthesis protein NifS</fullName>
    </alternativeName>
</protein>
<dbReference type="PATRIC" id="fig|2754.20.peg.2112"/>
<evidence type="ECO:0000256" key="10">
    <source>
        <dbReference type="ARBA" id="ARBA00050776"/>
    </source>
</evidence>
<evidence type="ECO:0000259" key="13">
    <source>
        <dbReference type="Pfam" id="PF00266"/>
    </source>
</evidence>
<evidence type="ECO:0000256" key="1">
    <source>
        <dbReference type="ARBA" id="ARBA00001933"/>
    </source>
</evidence>
<evidence type="ECO:0000256" key="7">
    <source>
        <dbReference type="ARBA" id="ARBA00022898"/>
    </source>
</evidence>
<dbReference type="Gene3D" id="3.90.1150.10">
    <property type="entry name" value="Aspartate Aminotransferase, domain 1"/>
    <property type="match status" value="1"/>
</dbReference>
<dbReference type="InterPro" id="IPR000192">
    <property type="entry name" value="Aminotrans_V_dom"/>
</dbReference>
<dbReference type="InterPro" id="IPR015421">
    <property type="entry name" value="PyrdxlP-dep_Trfase_major"/>
</dbReference>
<comment type="similarity">
    <text evidence="2 12">Belongs to the class-V pyridoxal-phosphate-dependent aminotransferase family. NifS/IscS subfamily.</text>
</comment>
<dbReference type="PANTHER" id="PTHR11601:SF34">
    <property type="entry name" value="CYSTEINE DESULFURASE"/>
    <property type="match status" value="1"/>
</dbReference>
<comment type="catalytic activity">
    <reaction evidence="10 12">
        <text>(sulfur carrier)-H + L-cysteine = (sulfur carrier)-SH + L-alanine</text>
        <dbReference type="Rhea" id="RHEA:43892"/>
        <dbReference type="Rhea" id="RHEA-COMP:14737"/>
        <dbReference type="Rhea" id="RHEA-COMP:14739"/>
        <dbReference type="ChEBI" id="CHEBI:29917"/>
        <dbReference type="ChEBI" id="CHEBI:35235"/>
        <dbReference type="ChEBI" id="CHEBI:57972"/>
        <dbReference type="ChEBI" id="CHEBI:64428"/>
        <dbReference type="EC" id="2.8.1.7"/>
    </reaction>
</comment>
<comment type="caution">
    <text evidence="14">The sequence shown here is derived from an EMBL/GenBank/DDBJ whole genome shotgun (WGS) entry which is preliminary data.</text>
</comment>
<evidence type="ECO:0000256" key="12">
    <source>
        <dbReference type="RuleBase" id="RU364075"/>
    </source>
</evidence>
<keyword evidence="7 12" id="KW-0663">Pyridoxal phosphate</keyword>
<evidence type="ECO:0000256" key="9">
    <source>
        <dbReference type="ARBA" id="ARBA00023014"/>
    </source>
</evidence>
<dbReference type="EC" id="2.8.1.7" evidence="4 12"/>
<dbReference type="Gene3D" id="1.10.260.50">
    <property type="match status" value="1"/>
</dbReference>
<dbReference type="PIRSF" id="PIRSF005572">
    <property type="entry name" value="NifS"/>
    <property type="match status" value="1"/>
</dbReference>
<dbReference type="InterPro" id="IPR016454">
    <property type="entry name" value="Cysteine_dSase"/>
</dbReference>
<dbReference type="InterPro" id="IPR017772">
    <property type="entry name" value="Cys_deSase_NifS_bac/arc"/>
</dbReference>
<accession>A0A073ISU5</accession>
<evidence type="ECO:0000256" key="6">
    <source>
        <dbReference type="ARBA" id="ARBA00022723"/>
    </source>
</evidence>
<dbReference type="PROSITE" id="PS00595">
    <property type="entry name" value="AA_TRANSFER_CLASS_5"/>
    <property type="match status" value="1"/>
</dbReference>
<comment type="subunit">
    <text evidence="3">Homodimer.</text>
</comment>